<feature type="transmembrane region" description="Helical" evidence="1">
    <location>
        <begin position="97"/>
        <end position="127"/>
    </location>
</feature>
<feature type="transmembrane region" description="Helical" evidence="1">
    <location>
        <begin position="134"/>
        <end position="155"/>
    </location>
</feature>
<keyword evidence="1" id="KW-1133">Transmembrane helix</keyword>
<keyword evidence="1" id="KW-0472">Membrane</keyword>
<evidence type="ECO:0008006" key="4">
    <source>
        <dbReference type="Google" id="ProtNLM"/>
    </source>
</evidence>
<evidence type="ECO:0000313" key="2">
    <source>
        <dbReference type="EMBL" id="MDX8036710.1"/>
    </source>
</evidence>
<gene>
    <name evidence="2" type="ORF">SK803_41500</name>
</gene>
<organism evidence="2 3">
    <name type="scientific">Lentzea miocenica</name>
    <dbReference type="NCBI Taxonomy" id="3095431"/>
    <lineage>
        <taxon>Bacteria</taxon>
        <taxon>Bacillati</taxon>
        <taxon>Actinomycetota</taxon>
        <taxon>Actinomycetes</taxon>
        <taxon>Pseudonocardiales</taxon>
        <taxon>Pseudonocardiaceae</taxon>
        <taxon>Lentzea</taxon>
    </lineage>
</organism>
<feature type="transmembrane region" description="Helical" evidence="1">
    <location>
        <begin position="29"/>
        <end position="49"/>
    </location>
</feature>
<protein>
    <recommendedName>
        <fullName evidence="4">Signal transduction histidine kinase</fullName>
    </recommendedName>
</protein>
<feature type="transmembrane region" description="Helical" evidence="1">
    <location>
        <begin position="56"/>
        <end position="77"/>
    </location>
</feature>
<accession>A0ABU4TEU0</accession>
<sequence>MTAVVVVMAAAWNVWHALAADKPAPFVHPAAMVSIVLTALTVSIAVLMARLQVGTYAIRVLALCATGISIATVTAYIPDNAVEEIGCWMSGTVGWIGVLLILHWQLNIVGGVLIGLPSLSFATLVLMQQPAHPVVLRLFSGLFITVGVQICAVLVDRVIIQAVRTTVSATHSGVMIAAKDNAARAVQTGRLRRFAEMDREFTRLLADFAHGGIEPSDPAVRRRCELAVGRMRRLLAESDTVETPLLHELRASADAAERRGVVVELIVVGDVPQIATTARRAITEAALVTLVATQSHARITVLAESDAVTVSVFADGGGTPLEQIREPPTEEVSIDVQEEEGRLWLEAHWTAPSGSRSSMTIPS</sequence>
<comment type="caution">
    <text evidence="2">The sequence shown here is derived from an EMBL/GenBank/DDBJ whole genome shotgun (WGS) entry which is preliminary data.</text>
</comment>
<dbReference type="Proteomes" id="UP001285521">
    <property type="component" value="Unassembled WGS sequence"/>
</dbReference>
<proteinExistence type="predicted"/>
<keyword evidence="1" id="KW-0812">Transmembrane</keyword>
<dbReference type="RefSeq" id="WP_319971706.1">
    <property type="nucleotide sequence ID" value="NZ_JAXAVW010000048.1"/>
</dbReference>
<reference evidence="2 3" key="1">
    <citation type="submission" date="2023-11" db="EMBL/GenBank/DDBJ databases">
        <title>Lentzea sokolovensis, sp. nov., Lentzea kristufkii, sp. nov., and Lentzea miocenensis, sp. nov., rare actinobacteria from Sokolov Coal Basin, Miocene lacustrine sediment, Czech Republic.</title>
        <authorList>
            <person name="Lara A."/>
            <person name="Kotroba L."/>
            <person name="Nouioui I."/>
            <person name="Neumann-Schaal M."/>
            <person name="Mast Y."/>
            <person name="Chronakova A."/>
        </authorList>
    </citation>
    <scope>NUCLEOTIDE SEQUENCE [LARGE SCALE GENOMIC DNA]</scope>
    <source>
        <strain evidence="2 3">BCCO 10_0856</strain>
    </source>
</reference>
<keyword evidence="3" id="KW-1185">Reference proteome</keyword>
<name>A0ABU4TEU0_9PSEU</name>
<evidence type="ECO:0000313" key="3">
    <source>
        <dbReference type="Proteomes" id="UP001285521"/>
    </source>
</evidence>
<dbReference type="EMBL" id="JAXAVW010000048">
    <property type="protein sequence ID" value="MDX8036710.1"/>
    <property type="molecule type" value="Genomic_DNA"/>
</dbReference>
<evidence type="ECO:0000256" key="1">
    <source>
        <dbReference type="SAM" id="Phobius"/>
    </source>
</evidence>